<dbReference type="NCBIfam" id="TIGR00460">
    <property type="entry name" value="fmt"/>
    <property type="match status" value="1"/>
</dbReference>
<dbReference type="GO" id="GO:0005829">
    <property type="term" value="C:cytosol"/>
    <property type="evidence" value="ECO:0007669"/>
    <property type="project" value="TreeGrafter"/>
</dbReference>
<dbReference type="InterPro" id="IPR044135">
    <property type="entry name" value="Met-tRNA-FMT_C"/>
</dbReference>
<dbReference type="InterPro" id="IPR005793">
    <property type="entry name" value="Formyl_trans_C"/>
</dbReference>
<dbReference type="OrthoDB" id="9802815at2"/>
<evidence type="ECO:0000313" key="8">
    <source>
        <dbReference type="EMBL" id="SFU56933.1"/>
    </source>
</evidence>
<dbReference type="PANTHER" id="PTHR11138:SF5">
    <property type="entry name" value="METHIONYL-TRNA FORMYLTRANSFERASE, MITOCHONDRIAL"/>
    <property type="match status" value="1"/>
</dbReference>
<keyword evidence="9" id="KW-1185">Reference proteome</keyword>
<dbReference type="PANTHER" id="PTHR11138">
    <property type="entry name" value="METHIONYL-TRNA FORMYLTRANSFERASE"/>
    <property type="match status" value="1"/>
</dbReference>
<dbReference type="HAMAP" id="MF_00182">
    <property type="entry name" value="Formyl_trans"/>
    <property type="match status" value="1"/>
</dbReference>
<proteinExistence type="inferred from homology"/>
<dbReference type="EC" id="2.1.2.9" evidence="2 5"/>
<dbReference type="eggNOG" id="COG0223">
    <property type="taxonomic scope" value="Bacteria"/>
</dbReference>
<dbReference type="CDD" id="cd08704">
    <property type="entry name" value="Met_tRNA_FMT_C"/>
    <property type="match status" value="1"/>
</dbReference>
<dbReference type="EMBL" id="FPBV01000004">
    <property type="protein sequence ID" value="SFU56933.1"/>
    <property type="molecule type" value="Genomic_DNA"/>
</dbReference>
<keyword evidence="4 5" id="KW-0648">Protein biosynthesis</keyword>
<feature type="domain" description="Formyl transferase N-terminal" evidence="6">
    <location>
        <begin position="6"/>
        <end position="182"/>
    </location>
</feature>
<dbReference type="InterPro" id="IPR001555">
    <property type="entry name" value="GART_AS"/>
</dbReference>
<evidence type="ECO:0000256" key="2">
    <source>
        <dbReference type="ARBA" id="ARBA00012261"/>
    </source>
</evidence>
<comment type="similarity">
    <text evidence="1 5">Belongs to the Fmt family.</text>
</comment>
<dbReference type="PROSITE" id="PS00373">
    <property type="entry name" value="GART"/>
    <property type="match status" value="1"/>
</dbReference>
<accession>A0A1I7H885</accession>
<evidence type="ECO:0000259" key="6">
    <source>
        <dbReference type="Pfam" id="PF00551"/>
    </source>
</evidence>
<dbReference type="AlphaFoldDB" id="A0A1I7H885"/>
<evidence type="ECO:0000256" key="4">
    <source>
        <dbReference type="ARBA" id="ARBA00022917"/>
    </source>
</evidence>
<dbReference type="Gene3D" id="3.40.50.12230">
    <property type="match status" value="1"/>
</dbReference>
<dbReference type="InterPro" id="IPR036477">
    <property type="entry name" value="Formyl_transf_N_sf"/>
</dbReference>
<dbReference type="SUPFAM" id="SSF50486">
    <property type="entry name" value="FMT C-terminal domain-like"/>
    <property type="match status" value="1"/>
</dbReference>
<dbReference type="InterPro" id="IPR002376">
    <property type="entry name" value="Formyl_transf_N"/>
</dbReference>
<name>A0A1I7H885_9BACL</name>
<dbReference type="InterPro" id="IPR011034">
    <property type="entry name" value="Formyl_transferase-like_C_sf"/>
</dbReference>
<dbReference type="InterPro" id="IPR041711">
    <property type="entry name" value="Met-tRNA-FMT_N"/>
</dbReference>
<feature type="binding site" evidence="5">
    <location>
        <begin position="114"/>
        <end position="117"/>
    </location>
    <ligand>
        <name>(6S)-5,6,7,8-tetrahydrofolate</name>
        <dbReference type="ChEBI" id="CHEBI:57453"/>
    </ligand>
</feature>
<keyword evidence="3 5" id="KW-0808">Transferase</keyword>
<dbReference type="GO" id="GO:0004479">
    <property type="term" value="F:methionyl-tRNA formyltransferase activity"/>
    <property type="evidence" value="ECO:0007669"/>
    <property type="project" value="UniProtKB-UniRule"/>
</dbReference>
<gene>
    <name evidence="5" type="primary">fmt</name>
    <name evidence="8" type="ORF">SAMN05421543_10439</name>
</gene>
<evidence type="ECO:0000256" key="5">
    <source>
        <dbReference type="HAMAP-Rule" id="MF_00182"/>
    </source>
</evidence>
<evidence type="ECO:0000256" key="1">
    <source>
        <dbReference type="ARBA" id="ARBA00010699"/>
    </source>
</evidence>
<reference evidence="9" key="1">
    <citation type="submission" date="2016-10" db="EMBL/GenBank/DDBJ databases">
        <authorList>
            <person name="Varghese N."/>
        </authorList>
    </citation>
    <scope>NUCLEOTIDE SEQUENCE [LARGE SCALE GENOMIC DNA]</scope>
    <source>
        <strain evidence="9">DSM 17980</strain>
    </source>
</reference>
<dbReference type="Pfam" id="PF02911">
    <property type="entry name" value="Formyl_trans_C"/>
    <property type="match status" value="1"/>
</dbReference>
<comment type="function">
    <text evidence="5">Attaches a formyl group to the free amino group of methionyl-tRNA(fMet). The formyl group appears to play a dual role in the initiator identity of N-formylmethionyl-tRNA by promoting its recognition by IF2 and preventing the misappropriation of this tRNA by the elongation apparatus.</text>
</comment>
<evidence type="ECO:0000313" key="9">
    <source>
        <dbReference type="Proteomes" id="UP000183508"/>
    </source>
</evidence>
<dbReference type="FunFam" id="3.40.50.12230:FF:000001">
    <property type="entry name" value="Methionyl-tRNA formyltransferase"/>
    <property type="match status" value="1"/>
</dbReference>
<evidence type="ECO:0000256" key="3">
    <source>
        <dbReference type="ARBA" id="ARBA00022679"/>
    </source>
</evidence>
<dbReference type="InterPro" id="IPR005794">
    <property type="entry name" value="Fmt"/>
</dbReference>
<dbReference type="Proteomes" id="UP000183508">
    <property type="component" value="Unassembled WGS sequence"/>
</dbReference>
<dbReference type="CDD" id="cd08646">
    <property type="entry name" value="FMT_core_Met-tRNA-FMT_N"/>
    <property type="match status" value="1"/>
</dbReference>
<dbReference type="Pfam" id="PF00551">
    <property type="entry name" value="Formyl_trans_N"/>
    <property type="match status" value="1"/>
</dbReference>
<evidence type="ECO:0000259" key="7">
    <source>
        <dbReference type="Pfam" id="PF02911"/>
    </source>
</evidence>
<comment type="catalytic activity">
    <reaction evidence="5">
        <text>L-methionyl-tRNA(fMet) + (6R)-10-formyltetrahydrofolate = N-formyl-L-methionyl-tRNA(fMet) + (6S)-5,6,7,8-tetrahydrofolate + H(+)</text>
        <dbReference type="Rhea" id="RHEA:24380"/>
        <dbReference type="Rhea" id="RHEA-COMP:9952"/>
        <dbReference type="Rhea" id="RHEA-COMP:9953"/>
        <dbReference type="ChEBI" id="CHEBI:15378"/>
        <dbReference type="ChEBI" id="CHEBI:57453"/>
        <dbReference type="ChEBI" id="CHEBI:78530"/>
        <dbReference type="ChEBI" id="CHEBI:78844"/>
        <dbReference type="ChEBI" id="CHEBI:195366"/>
        <dbReference type="EC" id="2.1.2.9"/>
    </reaction>
</comment>
<dbReference type="SUPFAM" id="SSF53328">
    <property type="entry name" value="Formyltransferase"/>
    <property type="match status" value="1"/>
</dbReference>
<feature type="domain" description="Formyl transferase C-terminal" evidence="7">
    <location>
        <begin position="208"/>
        <end position="306"/>
    </location>
</feature>
<protein>
    <recommendedName>
        <fullName evidence="2 5">Methionyl-tRNA formyltransferase</fullName>
        <ecNumber evidence="2 5">2.1.2.9</ecNumber>
    </recommendedName>
</protein>
<organism evidence="8 9">
    <name type="scientific">Alicyclobacillus macrosporangiidus</name>
    <dbReference type="NCBI Taxonomy" id="392015"/>
    <lineage>
        <taxon>Bacteria</taxon>
        <taxon>Bacillati</taxon>
        <taxon>Bacillota</taxon>
        <taxon>Bacilli</taxon>
        <taxon>Bacillales</taxon>
        <taxon>Alicyclobacillaceae</taxon>
        <taxon>Alicyclobacillus</taxon>
    </lineage>
</organism>
<sequence length="326" mass="35494">MSGRVRIVFFGTPEFAVPVLRALAGAPWAEVAGVVTQPDRPAGRRQTLTPPPVKRAAAEFGLPVWQPERVRAPEALEAIARLEPDVCVTAAYGQILPQRLLDIPRRGCLNVHASLLPRWRGAAPIHRAILAGDERTGVTLMEMIAALDAGPIVGAREIPIDPDDDAGTLHDKLAALGAALVLELLPDYADGRITPRPQPEDGVTYANRITRADEWIDWRRPVREVHNQVRGLRPWPGASAQADGGPLKVWRTAPATEIEAPAEPGVVRMFPGTGVAVRCADGWLRMDEVQPAGRRHMPAADWWRGLRRDEVRMDLTEPEPGGRAGG</sequence>
<dbReference type="STRING" id="392015.SAMN05421543_10439"/>
<dbReference type="RefSeq" id="WP_074950172.1">
    <property type="nucleotide sequence ID" value="NZ_FPBV01000004.1"/>
</dbReference>